<dbReference type="AlphaFoldDB" id="A0AA39J335"/>
<feature type="compositionally biased region" description="Polar residues" evidence="1">
    <location>
        <begin position="523"/>
        <end position="548"/>
    </location>
</feature>
<feature type="compositionally biased region" description="Polar residues" evidence="1">
    <location>
        <begin position="446"/>
        <end position="465"/>
    </location>
</feature>
<feature type="compositionally biased region" description="Basic and acidic residues" evidence="1">
    <location>
        <begin position="565"/>
        <end position="583"/>
    </location>
</feature>
<dbReference type="Pfam" id="PF13650">
    <property type="entry name" value="Asp_protease_2"/>
    <property type="match status" value="1"/>
</dbReference>
<dbReference type="Proteomes" id="UP001175211">
    <property type="component" value="Unassembled WGS sequence"/>
</dbReference>
<dbReference type="RefSeq" id="XP_060321929.1">
    <property type="nucleotide sequence ID" value="XM_060478735.1"/>
</dbReference>
<accession>A0AA39J335</accession>
<name>A0AA39J335_ARMTA</name>
<feature type="region of interest" description="Disordered" evidence="1">
    <location>
        <begin position="802"/>
        <end position="834"/>
    </location>
</feature>
<dbReference type="Gene3D" id="2.40.70.10">
    <property type="entry name" value="Acid Proteases"/>
    <property type="match status" value="1"/>
</dbReference>
<evidence type="ECO:0000256" key="1">
    <source>
        <dbReference type="SAM" id="MobiDB-lite"/>
    </source>
</evidence>
<organism evidence="2 3">
    <name type="scientific">Armillaria tabescens</name>
    <name type="common">Ringless honey mushroom</name>
    <name type="synonym">Agaricus tabescens</name>
    <dbReference type="NCBI Taxonomy" id="1929756"/>
    <lineage>
        <taxon>Eukaryota</taxon>
        <taxon>Fungi</taxon>
        <taxon>Dikarya</taxon>
        <taxon>Basidiomycota</taxon>
        <taxon>Agaricomycotina</taxon>
        <taxon>Agaricomycetes</taxon>
        <taxon>Agaricomycetidae</taxon>
        <taxon>Agaricales</taxon>
        <taxon>Marasmiineae</taxon>
        <taxon>Physalacriaceae</taxon>
        <taxon>Desarmillaria</taxon>
    </lineage>
</organism>
<dbReference type="EMBL" id="JAUEPS010000157">
    <property type="protein sequence ID" value="KAK0435235.1"/>
    <property type="molecule type" value="Genomic_DNA"/>
</dbReference>
<evidence type="ECO:0000313" key="2">
    <source>
        <dbReference type="EMBL" id="KAK0435235.1"/>
    </source>
</evidence>
<gene>
    <name evidence="2" type="ORF">EV420DRAFT_1653356</name>
</gene>
<evidence type="ECO:0000313" key="3">
    <source>
        <dbReference type="Proteomes" id="UP001175211"/>
    </source>
</evidence>
<protein>
    <submittedName>
        <fullName evidence="2">Uncharacterized protein</fullName>
    </submittedName>
</protein>
<reference evidence="2" key="1">
    <citation type="submission" date="2023-06" db="EMBL/GenBank/DDBJ databases">
        <authorList>
            <consortium name="Lawrence Berkeley National Laboratory"/>
            <person name="Ahrendt S."/>
            <person name="Sahu N."/>
            <person name="Indic B."/>
            <person name="Wong-Bajracharya J."/>
            <person name="Merenyi Z."/>
            <person name="Ke H.-M."/>
            <person name="Monk M."/>
            <person name="Kocsube S."/>
            <person name="Drula E."/>
            <person name="Lipzen A."/>
            <person name="Balint B."/>
            <person name="Henrissat B."/>
            <person name="Andreopoulos B."/>
            <person name="Martin F.M."/>
            <person name="Harder C.B."/>
            <person name="Rigling D."/>
            <person name="Ford K.L."/>
            <person name="Foster G.D."/>
            <person name="Pangilinan J."/>
            <person name="Papanicolaou A."/>
            <person name="Barry K."/>
            <person name="LaButti K."/>
            <person name="Viragh M."/>
            <person name="Koriabine M."/>
            <person name="Yan M."/>
            <person name="Riley R."/>
            <person name="Champramary S."/>
            <person name="Plett K.L."/>
            <person name="Tsai I.J."/>
            <person name="Slot J."/>
            <person name="Sipos G."/>
            <person name="Plett J."/>
            <person name="Nagy L.G."/>
            <person name="Grigoriev I.V."/>
        </authorList>
    </citation>
    <scope>NUCLEOTIDE SEQUENCE</scope>
    <source>
        <strain evidence="2">CCBAS 213</strain>
    </source>
</reference>
<dbReference type="CDD" id="cd00303">
    <property type="entry name" value="retropepsin_like"/>
    <property type="match status" value="1"/>
</dbReference>
<dbReference type="InterPro" id="IPR021109">
    <property type="entry name" value="Peptidase_aspartic_dom_sf"/>
</dbReference>
<feature type="region of interest" description="Disordered" evidence="1">
    <location>
        <begin position="445"/>
        <end position="469"/>
    </location>
</feature>
<keyword evidence="3" id="KW-1185">Reference proteome</keyword>
<feature type="region of interest" description="Disordered" evidence="1">
    <location>
        <begin position="512"/>
        <end position="584"/>
    </location>
</feature>
<comment type="caution">
    <text evidence="2">The sequence shown here is derived from an EMBL/GenBank/DDBJ whole genome shotgun (WGS) entry which is preliminary data.</text>
</comment>
<dbReference type="SUPFAM" id="SSF50630">
    <property type="entry name" value="Acid proteases"/>
    <property type="match status" value="1"/>
</dbReference>
<proteinExistence type="predicted"/>
<sequence>MSTQQLPLRGSSKAPSWTWRGAEDNIILPIYFDEVEHTCKSVGMTKDEEYIAAAILYADPGSAELWKNIPAVKAANWKNFKTQCYTYYPKANVTNCYSSVHLEQAVQHLQNMPIYTLDDFGRYDRHIMAIGLDLRKGQSPLISAHELNRHYINGIHPMLRVQIDQRLAVLHPNQDPAIPFDYENVKTAAKYILESQRSPYINPTMMYQAPFMPYGVPSLGYPNSLSMPYMPAPSIPQQQPINPGYASPQVFAQPTSSMADAVKALTNMNSGGQLNSYYPPYGYPGYPMQPPTSMLPWGAPQPLAPSQPATTAQSFSPMPEIAPPAPQPAIKTEFEERLLKLEKLATTARKCAYDGCDKRWKDCDNRRADQKKELIKWDYATKRTLMPDGTEIPKGSGNARDRVLRWHADHKTTTPVMVNMLTTGGGATQKNTSIPEICYPPHIPATSKQSSFQSTITPSQLTGTLPPTGPVSQMMYATDDEEESDDGFVPAPVFRQYMQHQEEGIQILKQSFEGGRKTRAKKGTNSTSNTSGKPEEQAPTSRSKQGQIPTAGEAQASTSPTAATKHKENAPAEAPPKPKDTRQYRHAAPVMSEGVTEDLSKRILNTPITLTVGELCSESAGVRSQVKDALTNCKVPIDSKGSGAAAAVGKDAVLVMTLQEGYHQQIMVADQTAALRALTPVIDGAYEVEAILDEGCQVVAMSAAVWKELALPLDPSITISLQSANKNSDQSKGICHNVPFNFGGLEVLLQVHVVENAAYDILLGRPFSILTQSKIDNRTTGDQLITLTDPNTGKMVTLPTQERGNPRFTWEPGHIKSNPHFHRKHPSNEANFPN</sequence>
<dbReference type="GeneID" id="85362283"/>